<dbReference type="InterPro" id="IPR036443">
    <property type="entry name" value="Znf_RanBP2_sf"/>
</dbReference>
<organism evidence="7 8">
    <name type="scientific">Panagrolaimus superbus</name>
    <dbReference type="NCBI Taxonomy" id="310955"/>
    <lineage>
        <taxon>Eukaryota</taxon>
        <taxon>Metazoa</taxon>
        <taxon>Ecdysozoa</taxon>
        <taxon>Nematoda</taxon>
        <taxon>Chromadorea</taxon>
        <taxon>Rhabditida</taxon>
        <taxon>Tylenchina</taxon>
        <taxon>Panagrolaimomorpha</taxon>
        <taxon>Panagrolaimoidea</taxon>
        <taxon>Panagrolaimidae</taxon>
        <taxon>Panagrolaimus</taxon>
    </lineage>
</organism>
<evidence type="ECO:0000256" key="3">
    <source>
        <dbReference type="ARBA" id="ARBA00022833"/>
    </source>
</evidence>
<keyword evidence="5" id="KW-0812">Transmembrane</keyword>
<evidence type="ECO:0000259" key="6">
    <source>
        <dbReference type="PROSITE" id="PS50199"/>
    </source>
</evidence>
<evidence type="ECO:0000256" key="4">
    <source>
        <dbReference type="PROSITE-ProRule" id="PRU00322"/>
    </source>
</evidence>
<name>A0A914XYM6_9BILA</name>
<keyword evidence="5" id="KW-1133">Transmembrane helix</keyword>
<evidence type="ECO:0000256" key="1">
    <source>
        <dbReference type="ARBA" id="ARBA00022723"/>
    </source>
</evidence>
<feature type="transmembrane region" description="Helical" evidence="5">
    <location>
        <begin position="95"/>
        <end position="116"/>
    </location>
</feature>
<keyword evidence="2 4" id="KW-0863">Zinc-finger</keyword>
<evidence type="ECO:0000256" key="5">
    <source>
        <dbReference type="SAM" id="Phobius"/>
    </source>
</evidence>
<dbReference type="Proteomes" id="UP000887577">
    <property type="component" value="Unplaced"/>
</dbReference>
<keyword evidence="1" id="KW-0479">Metal-binding</keyword>
<dbReference type="SUPFAM" id="SSF90209">
    <property type="entry name" value="Ran binding protein zinc finger-like"/>
    <property type="match status" value="1"/>
</dbReference>
<dbReference type="Pfam" id="PF00641">
    <property type="entry name" value="Zn_ribbon_RanBP"/>
    <property type="match status" value="1"/>
</dbReference>
<keyword evidence="5" id="KW-0472">Membrane</keyword>
<accession>A0A914XYM6</accession>
<sequence>MKRKVIKKLKQYQRKPLILILRPLLLKKSQTPVAKEQLPLPITNAAGSWDCSTCMVNNAASEEKCVCCETPKEGTAGNTAPQPVFKPTEFKPVPASGIVNTFCLLYLFYYCFSFVWF</sequence>
<evidence type="ECO:0000256" key="2">
    <source>
        <dbReference type="ARBA" id="ARBA00022771"/>
    </source>
</evidence>
<dbReference type="WBParaSite" id="PSU_v2.g10796.t1">
    <property type="protein sequence ID" value="PSU_v2.g10796.t1"/>
    <property type="gene ID" value="PSU_v2.g10796"/>
</dbReference>
<proteinExistence type="predicted"/>
<keyword evidence="3" id="KW-0862">Zinc</keyword>
<dbReference type="InterPro" id="IPR001876">
    <property type="entry name" value="Znf_RanBP2"/>
</dbReference>
<dbReference type="PROSITE" id="PS50199">
    <property type="entry name" value="ZF_RANBP2_2"/>
    <property type="match status" value="1"/>
</dbReference>
<dbReference type="PROSITE" id="PS01358">
    <property type="entry name" value="ZF_RANBP2_1"/>
    <property type="match status" value="1"/>
</dbReference>
<evidence type="ECO:0000313" key="8">
    <source>
        <dbReference type="WBParaSite" id="PSU_v2.g10796.t1"/>
    </source>
</evidence>
<dbReference type="SMART" id="SM00547">
    <property type="entry name" value="ZnF_RBZ"/>
    <property type="match status" value="1"/>
</dbReference>
<keyword evidence="7" id="KW-1185">Reference proteome</keyword>
<dbReference type="Gene3D" id="4.10.1060.10">
    <property type="entry name" value="Zinc finger, RanBP2-type"/>
    <property type="match status" value="1"/>
</dbReference>
<dbReference type="GO" id="GO:0008270">
    <property type="term" value="F:zinc ion binding"/>
    <property type="evidence" value="ECO:0007669"/>
    <property type="project" value="UniProtKB-KW"/>
</dbReference>
<dbReference type="FunFam" id="4.10.1060.10:FF:000003">
    <property type="entry name" value="E3 SUMO-protein ligase RanBP2"/>
    <property type="match status" value="1"/>
</dbReference>
<reference evidence="8" key="1">
    <citation type="submission" date="2022-11" db="UniProtKB">
        <authorList>
            <consortium name="WormBaseParasite"/>
        </authorList>
    </citation>
    <scope>IDENTIFICATION</scope>
</reference>
<feature type="domain" description="RanBP2-type" evidence="6">
    <location>
        <begin position="45"/>
        <end position="74"/>
    </location>
</feature>
<protein>
    <submittedName>
        <fullName evidence="8">RanBP2-type domain-containing protein</fullName>
    </submittedName>
</protein>
<dbReference type="AlphaFoldDB" id="A0A914XYM6"/>
<evidence type="ECO:0000313" key="7">
    <source>
        <dbReference type="Proteomes" id="UP000887577"/>
    </source>
</evidence>